<protein>
    <submittedName>
        <fullName evidence="1">Uncharacterized protein</fullName>
    </submittedName>
</protein>
<accession>A0A3E0DT75</accession>
<keyword evidence="2" id="KW-1185">Reference proteome</keyword>
<sequence>MKWLMIKFTEYSKGVEMKFIIVLLMSIMSLSVYADQSQIPYKILDRSEM</sequence>
<proteinExistence type="predicted"/>
<name>A0A3E0DT75_9GAMM</name>
<evidence type="ECO:0000313" key="1">
    <source>
        <dbReference type="EMBL" id="REG86733.1"/>
    </source>
</evidence>
<dbReference type="AlphaFoldDB" id="A0A3E0DT75"/>
<gene>
    <name evidence="1" type="ORF">DFP81_101298</name>
</gene>
<evidence type="ECO:0000313" key="2">
    <source>
        <dbReference type="Proteomes" id="UP000256542"/>
    </source>
</evidence>
<organism evidence="1 2">
    <name type="scientific">Marinomonas pollencensis</name>
    <dbReference type="NCBI Taxonomy" id="491954"/>
    <lineage>
        <taxon>Bacteria</taxon>
        <taxon>Pseudomonadati</taxon>
        <taxon>Pseudomonadota</taxon>
        <taxon>Gammaproteobacteria</taxon>
        <taxon>Oceanospirillales</taxon>
        <taxon>Oceanospirillaceae</taxon>
        <taxon>Marinomonas</taxon>
    </lineage>
</organism>
<dbReference type="Proteomes" id="UP000256542">
    <property type="component" value="Unassembled WGS sequence"/>
</dbReference>
<reference evidence="1 2" key="1">
    <citation type="submission" date="2018-08" db="EMBL/GenBank/DDBJ databases">
        <title>Genomic Encyclopedia of Type Strains, Phase III (KMG-III): the genomes of soil and plant-associated and newly described type strains.</title>
        <authorList>
            <person name="Whitman W."/>
        </authorList>
    </citation>
    <scope>NUCLEOTIDE SEQUENCE [LARGE SCALE GENOMIC DNA]</scope>
    <source>
        <strain evidence="1 2">CECT 7375</strain>
    </source>
</reference>
<dbReference type="EMBL" id="QUNG01000001">
    <property type="protein sequence ID" value="REG86733.1"/>
    <property type="molecule type" value="Genomic_DNA"/>
</dbReference>
<comment type="caution">
    <text evidence="1">The sequence shown here is derived from an EMBL/GenBank/DDBJ whole genome shotgun (WGS) entry which is preliminary data.</text>
</comment>